<reference evidence="4 5" key="1">
    <citation type="submission" date="2024-06" db="EMBL/GenBank/DDBJ databases">
        <title>A chromosome-level genome assembly of beet webworm, Loxostege sticticalis.</title>
        <authorList>
            <person name="Zhang Y."/>
        </authorList>
    </citation>
    <scope>NUCLEOTIDE SEQUENCE [LARGE SCALE GENOMIC DNA]</scope>
    <source>
        <strain evidence="4">AQ026</strain>
        <tissue evidence="4">Whole body</tissue>
    </source>
</reference>
<feature type="region of interest" description="Disordered" evidence="2">
    <location>
        <begin position="319"/>
        <end position="353"/>
    </location>
</feature>
<evidence type="ECO:0000313" key="4">
    <source>
        <dbReference type="EMBL" id="KAL0860172.1"/>
    </source>
</evidence>
<comment type="caution">
    <text evidence="4">The sequence shown here is derived from an EMBL/GenBank/DDBJ whole genome shotgun (WGS) entry which is preliminary data.</text>
</comment>
<dbReference type="InterPro" id="IPR036397">
    <property type="entry name" value="RNaseH_sf"/>
</dbReference>
<dbReference type="PANTHER" id="PTHR37984:SF5">
    <property type="entry name" value="PROTEIN NYNRIN-LIKE"/>
    <property type="match status" value="1"/>
</dbReference>
<evidence type="ECO:0000256" key="2">
    <source>
        <dbReference type="SAM" id="MobiDB-lite"/>
    </source>
</evidence>
<dbReference type="EMBL" id="JBEUOH010000026">
    <property type="protein sequence ID" value="KAL0860172.1"/>
    <property type="molecule type" value="Genomic_DNA"/>
</dbReference>
<evidence type="ECO:0000259" key="3">
    <source>
        <dbReference type="PROSITE" id="PS50994"/>
    </source>
</evidence>
<dbReference type="InterPro" id="IPR050951">
    <property type="entry name" value="Retrovirus_Pol_polyprotein"/>
</dbReference>
<keyword evidence="5" id="KW-1185">Reference proteome</keyword>
<evidence type="ECO:0000256" key="1">
    <source>
        <dbReference type="ARBA" id="ARBA00012493"/>
    </source>
</evidence>
<dbReference type="PROSITE" id="PS50994">
    <property type="entry name" value="INTEGRASE"/>
    <property type="match status" value="1"/>
</dbReference>
<protein>
    <recommendedName>
        <fullName evidence="1">RNA-directed DNA polymerase</fullName>
        <ecNumber evidence="1">2.7.7.49</ecNumber>
    </recommendedName>
</protein>
<dbReference type="Gene3D" id="1.10.340.70">
    <property type="match status" value="1"/>
</dbReference>
<dbReference type="Proteomes" id="UP001549920">
    <property type="component" value="Unassembled WGS sequence"/>
</dbReference>
<dbReference type="InterPro" id="IPR001584">
    <property type="entry name" value="Integrase_cat-core"/>
</dbReference>
<dbReference type="InterPro" id="IPR012337">
    <property type="entry name" value="RNaseH-like_sf"/>
</dbReference>
<dbReference type="SUPFAM" id="SSF53098">
    <property type="entry name" value="Ribonuclease H-like"/>
    <property type="match status" value="1"/>
</dbReference>
<organism evidence="4 5">
    <name type="scientific">Loxostege sticticalis</name>
    <name type="common">Beet webworm moth</name>
    <dbReference type="NCBI Taxonomy" id="481309"/>
    <lineage>
        <taxon>Eukaryota</taxon>
        <taxon>Metazoa</taxon>
        <taxon>Ecdysozoa</taxon>
        <taxon>Arthropoda</taxon>
        <taxon>Hexapoda</taxon>
        <taxon>Insecta</taxon>
        <taxon>Pterygota</taxon>
        <taxon>Neoptera</taxon>
        <taxon>Endopterygota</taxon>
        <taxon>Lepidoptera</taxon>
        <taxon>Glossata</taxon>
        <taxon>Ditrysia</taxon>
        <taxon>Pyraloidea</taxon>
        <taxon>Crambidae</taxon>
        <taxon>Pyraustinae</taxon>
        <taxon>Loxostege</taxon>
    </lineage>
</organism>
<accession>A0ABR3H5V2</accession>
<dbReference type="EC" id="2.7.7.49" evidence="1"/>
<feature type="domain" description="Integrase catalytic" evidence="3">
    <location>
        <begin position="66"/>
        <end position="224"/>
    </location>
</feature>
<dbReference type="Gene3D" id="3.30.420.10">
    <property type="entry name" value="Ribonuclease H-like superfamily/Ribonuclease H"/>
    <property type="match status" value="1"/>
</dbReference>
<gene>
    <name evidence="4" type="ORF">ABMA27_010479</name>
</gene>
<dbReference type="Pfam" id="PF17921">
    <property type="entry name" value="Integrase_H2C2"/>
    <property type="match status" value="1"/>
</dbReference>
<evidence type="ECO:0000313" key="5">
    <source>
        <dbReference type="Proteomes" id="UP001549920"/>
    </source>
</evidence>
<name>A0ABR3H5V2_LOXSC</name>
<proteinExistence type="predicted"/>
<dbReference type="Pfam" id="PF00665">
    <property type="entry name" value="rve"/>
    <property type="match status" value="1"/>
</dbReference>
<dbReference type="PANTHER" id="PTHR37984">
    <property type="entry name" value="PROTEIN CBG26694"/>
    <property type="match status" value="1"/>
</dbReference>
<dbReference type="InterPro" id="IPR041588">
    <property type="entry name" value="Integrase_H2C2"/>
</dbReference>
<sequence>MEQEVIKRAHDYGHFGRKKTLDLISKDYYIHDLGRKVDEYIKTCIPCLLANRKEGKQEGFLQPIDKGETPLHTLHLDHVGPLTETRKQYNHILTVVDAFTKFTWLFPTKSTSTKEVLDKLKIHQHVFGNPETFFTDRGTAFTSNDFRQHCEDEGIQHITITTGVPRGNGQVERMHRTIISVLTKLCIEKPELWYKHVGRVQMALNSTFQRSTSTTPFDLLIGKKMKRQEDVELYQLLENEERESFVREREEMRKLAKQQMLNVQEENKRNYDKGRKESRKYEEGELVAIKRTQFGPGLKLKPKYLGPYRIVKVKRGDRYDVEKNDPSAEGPNKTSTSADHMKAGQSRYQVCLF</sequence>